<dbReference type="STRING" id="1433287.X808_4660"/>
<name>W0Q7X5_9PAST</name>
<gene>
    <name evidence="1" type="ORF">X808_4660</name>
</gene>
<dbReference type="AlphaFoldDB" id="W0Q7X5"/>
<accession>W0Q7X5</accession>
<dbReference type="KEGG" id="mvi:X808_4660"/>
<organism evidence="1 2">
    <name type="scientific">Mannheimia varigena USDA-ARS-USMARC-1296</name>
    <dbReference type="NCBI Taxonomy" id="1433287"/>
    <lineage>
        <taxon>Bacteria</taxon>
        <taxon>Pseudomonadati</taxon>
        <taxon>Pseudomonadota</taxon>
        <taxon>Gammaproteobacteria</taxon>
        <taxon>Pasteurellales</taxon>
        <taxon>Pasteurellaceae</taxon>
        <taxon>Mannheimia</taxon>
    </lineage>
</organism>
<sequence>MMYGLLNLRESQKTFNNLTKLWLTSGLILEKFCKLVN</sequence>
<dbReference type="PATRIC" id="fig|1433287.3.peg.464"/>
<dbReference type="HOGENOM" id="CLU_3345574_0_0_6"/>
<evidence type="ECO:0000313" key="1">
    <source>
        <dbReference type="EMBL" id="AHG74989.1"/>
    </source>
</evidence>
<reference evidence="1 2" key="1">
    <citation type="submission" date="2013-12" db="EMBL/GenBank/DDBJ databases">
        <title>Annotation of the Mannheimia varigena USDA-ARS-USMARC-1296 complete genome.</title>
        <authorList>
            <person name="Harhay G.P."/>
            <person name="Clawson M.L."/>
            <person name="Murray R.W."/>
            <person name="Lubbers B.V."/>
            <person name="Heaton M.P."/>
            <person name="Chitko-Mckown C.G."/>
            <person name="Harhay D.M."/>
            <person name="Smith T.P.L."/>
        </authorList>
    </citation>
    <scope>NUCLEOTIDE SEQUENCE [LARGE SCALE GENOMIC DNA]</scope>
    <source>
        <strain evidence="1 2">USDA-ARS-USMARC-1296</strain>
    </source>
</reference>
<dbReference type="Proteomes" id="UP000066995">
    <property type="component" value="Chromosome"/>
</dbReference>
<evidence type="ECO:0000313" key="2">
    <source>
        <dbReference type="Proteomes" id="UP000066995"/>
    </source>
</evidence>
<dbReference type="EMBL" id="CP006943">
    <property type="protein sequence ID" value="AHG74989.1"/>
    <property type="molecule type" value="Genomic_DNA"/>
</dbReference>
<keyword evidence="2" id="KW-1185">Reference proteome</keyword>
<proteinExistence type="predicted"/>
<protein>
    <submittedName>
        <fullName evidence="1">Uncharacterized protein</fullName>
    </submittedName>
</protein>